<sequence>MGRPKGGGGRALPQRFVAAGALLVFTFALAILQAPGALAVASEVHFSQSVLSGPRGAASGCAGRGIDGVGGRGLSLWEEVEGKPAGVDFSHVAMERVEHKPCNPRKDPKCKVVKPLLSVTLVSESNATRAPSASDPTCSPPRAHSNPVASALSAAYCVFNLLPQDAFWVNLNPNQPDKVMDARMVSTETGKILLESDLLLKKSAAIFLHPDHALGNVFWKRVYGQVGKGRNGRLCYSLRQWIVPGEVKIAHTGSTIHLLQAKMLVRHESAFEDLVMAEESKRSAQKVEEMMGQICRGANATLKRHAEETYERLVLPSVEEHVNQAPEYEKLRYLFYWRIVSEYAARLNLGGKEAGERAAAMAAMAAEAEAFPTNDLREASLSALDPVREAGWSQESLFQSYIRSATKGEFLLKREVEEEGISYLRTYFHGGIDWRGAVSGSGSARPASEEQQQPAAA</sequence>
<gene>
    <name evidence="1" type="ORF">CLAU1311_LOCUS9168</name>
</gene>
<dbReference type="AlphaFoldDB" id="A0A7S2Z859"/>
<name>A0A7S2Z859_9CHLO</name>
<dbReference type="EMBL" id="HBHU01014061">
    <property type="protein sequence ID" value="CAE0028594.1"/>
    <property type="molecule type" value="Transcribed_RNA"/>
</dbReference>
<protein>
    <submittedName>
        <fullName evidence="1">Uncharacterized protein</fullName>
    </submittedName>
</protein>
<accession>A0A7S2Z859</accession>
<evidence type="ECO:0000313" key="1">
    <source>
        <dbReference type="EMBL" id="CAE0028594.1"/>
    </source>
</evidence>
<reference evidence="1" key="1">
    <citation type="submission" date="2021-01" db="EMBL/GenBank/DDBJ databases">
        <authorList>
            <person name="Corre E."/>
            <person name="Pelletier E."/>
            <person name="Niang G."/>
            <person name="Scheremetjew M."/>
            <person name="Finn R."/>
            <person name="Kale V."/>
            <person name="Holt S."/>
            <person name="Cochrane G."/>
            <person name="Meng A."/>
            <person name="Brown T."/>
            <person name="Cohen L."/>
        </authorList>
    </citation>
    <scope>NUCLEOTIDE SEQUENCE</scope>
    <source>
        <strain evidence="1">RCC856</strain>
    </source>
</reference>
<proteinExistence type="predicted"/>
<organism evidence="1">
    <name type="scientific">Chloropicon laureae</name>
    <dbReference type="NCBI Taxonomy" id="464258"/>
    <lineage>
        <taxon>Eukaryota</taxon>
        <taxon>Viridiplantae</taxon>
        <taxon>Chlorophyta</taxon>
        <taxon>Chloropicophyceae</taxon>
        <taxon>Chloropicales</taxon>
        <taxon>Chloropicaceae</taxon>
        <taxon>Chloropicon</taxon>
    </lineage>
</organism>